<evidence type="ECO:0000313" key="2">
    <source>
        <dbReference type="EMBL" id="SVC69566.1"/>
    </source>
</evidence>
<dbReference type="EMBL" id="UINC01105550">
    <property type="protein sequence ID" value="SVC69566.1"/>
    <property type="molecule type" value="Genomic_DNA"/>
</dbReference>
<keyword evidence="1" id="KW-1133">Transmembrane helix</keyword>
<keyword evidence="1" id="KW-0472">Membrane</keyword>
<gene>
    <name evidence="2" type="ORF">METZ01_LOCUS322420</name>
</gene>
<proteinExistence type="predicted"/>
<feature type="transmembrane region" description="Helical" evidence="1">
    <location>
        <begin position="52"/>
        <end position="70"/>
    </location>
</feature>
<name>A0A382P8I4_9ZZZZ</name>
<accession>A0A382P8I4</accession>
<evidence type="ECO:0000256" key="1">
    <source>
        <dbReference type="SAM" id="Phobius"/>
    </source>
</evidence>
<organism evidence="2">
    <name type="scientific">marine metagenome</name>
    <dbReference type="NCBI Taxonomy" id="408172"/>
    <lineage>
        <taxon>unclassified sequences</taxon>
        <taxon>metagenomes</taxon>
        <taxon>ecological metagenomes</taxon>
    </lineage>
</organism>
<feature type="transmembrane region" description="Helical" evidence="1">
    <location>
        <begin position="12"/>
        <end position="40"/>
    </location>
</feature>
<dbReference type="AlphaFoldDB" id="A0A382P8I4"/>
<sequence>VEKIRNPRFTGVLIFAGLWNVCVATWALFFTDIFIQVLALEGRGSVMTLGPKVFWTSVGISGIMFILSGLNNAR</sequence>
<feature type="non-terminal residue" evidence="2">
    <location>
        <position position="74"/>
    </location>
</feature>
<keyword evidence="1" id="KW-0812">Transmembrane</keyword>
<reference evidence="2" key="1">
    <citation type="submission" date="2018-05" db="EMBL/GenBank/DDBJ databases">
        <authorList>
            <person name="Lanie J.A."/>
            <person name="Ng W.-L."/>
            <person name="Kazmierczak K.M."/>
            <person name="Andrzejewski T.M."/>
            <person name="Davidsen T.M."/>
            <person name="Wayne K.J."/>
            <person name="Tettelin H."/>
            <person name="Glass J.I."/>
            <person name="Rusch D."/>
            <person name="Podicherti R."/>
            <person name="Tsui H.-C.T."/>
            <person name="Winkler M.E."/>
        </authorList>
    </citation>
    <scope>NUCLEOTIDE SEQUENCE</scope>
</reference>
<feature type="non-terminal residue" evidence="2">
    <location>
        <position position="1"/>
    </location>
</feature>
<protein>
    <submittedName>
        <fullName evidence="2">Uncharacterized protein</fullName>
    </submittedName>
</protein>